<organism evidence="2 3">
    <name type="scientific">Acetonema longum DSM 6540</name>
    <dbReference type="NCBI Taxonomy" id="1009370"/>
    <lineage>
        <taxon>Bacteria</taxon>
        <taxon>Bacillati</taxon>
        <taxon>Bacillota</taxon>
        <taxon>Negativicutes</taxon>
        <taxon>Acetonemataceae</taxon>
        <taxon>Acetonema</taxon>
    </lineage>
</organism>
<dbReference type="NCBIfam" id="TIGR02870">
    <property type="entry name" value="spore_II_D"/>
    <property type="match status" value="1"/>
</dbReference>
<dbReference type="PANTHER" id="PTHR30032">
    <property type="entry name" value="N-ACETYLMURAMOYL-L-ALANINE AMIDASE-RELATED"/>
    <property type="match status" value="1"/>
</dbReference>
<dbReference type="STRING" id="1009370.ALO_09989"/>
<keyword evidence="3" id="KW-1185">Reference proteome</keyword>
<dbReference type="InterPro" id="IPR051922">
    <property type="entry name" value="Bact_Sporulation_Assoc"/>
</dbReference>
<name>F7NIU5_9FIRM</name>
<evidence type="ECO:0000313" key="2">
    <source>
        <dbReference type="EMBL" id="EGO64068.1"/>
    </source>
</evidence>
<dbReference type="InterPro" id="IPR013486">
    <property type="entry name" value="SpoIID/LytB"/>
</dbReference>
<evidence type="ECO:0000313" key="3">
    <source>
        <dbReference type="Proteomes" id="UP000003240"/>
    </source>
</evidence>
<dbReference type="GO" id="GO:0030288">
    <property type="term" value="C:outer membrane-bounded periplasmic space"/>
    <property type="evidence" value="ECO:0007669"/>
    <property type="project" value="TreeGrafter"/>
</dbReference>
<dbReference type="InterPro" id="IPR013693">
    <property type="entry name" value="SpoIID/LytB_N"/>
</dbReference>
<dbReference type="AlphaFoldDB" id="F7NIU5"/>
<dbReference type="RefSeq" id="WP_004573276.1">
    <property type="nucleotide sequence ID" value="NZ_AFGF01000079.1"/>
</dbReference>
<dbReference type="Proteomes" id="UP000003240">
    <property type="component" value="Unassembled WGS sequence"/>
</dbReference>
<comment type="caution">
    <text evidence="2">The sequence shown here is derived from an EMBL/GenBank/DDBJ whole genome shotgun (WGS) entry which is preliminary data.</text>
</comment>
<dbReference type="OrthoDB" id="9794671at2"/>
<dbReference type="eggNOG" id="COG2385">
    <property type="taxonomic scope" value="Bacteria"/>
</dbReference>
<sequence length="329" mass="36425">MRSFALAIVSVAFLVIIVPLFIIIFFSGPAWVQAERPAPKKEDGMTVRVYLHETDEIKAMNLEEYVKGVVAAEMPAEFHPEALKAQAVAARTYAVQNMVSMGGAGLADRPGADVTTDPRLGQGWADEAKMKARWGFLGFQKYWPKINKAVEETQGMILTYQGKPIQAVFHSTSSERTASAKEVWGTDHPYLQSVPSAWDKDAPRYSENRLIPWEDIDKRLGTDTKTVTVSQSDAKNIAQVLSSTESGRVDRVRIGETTFSGQALREKLQLRSTRFSIQPKPAGLEFVTQGYGHGVGLSQYGANGMAKDGRTFNEILTYFYTGVVIEKLH</sequence>
<dbReference type="PANTHER" id="PTHR30032:SF4">
    <property type="entry name" value="AMIDASE ENHANCER"/>
    <property type="match status" value="1"/>
</dbReference>
<evidence type="ECO:0000259" key="1">
    <source>
        <dbReference type="Pfam" id="PF08486"/>
    </source>
</evidence>
<reference evidence="2 3" key="1">
    <citation type="journal article" date="2011" name="EMBO J.">
        <title>Structural diversity of bacterial flagellar motors.</title>
        <authorList>
            <person name="Chen S."/>
            <person name="Beeby M."/>
            <person name="Murphy G.E."/>
            <person name="Leadbetter J.R."/>
            <person name="Hendrixson D.R."/>
            <person name="Briegel A."/>
            <person name="Li Z."/>
            <person name="Shi J."/>
            <person name="Tocheva E.I."/>
            <person name="Muller A."/>
            <person name="Dobro M.J."/>
            <person name="Jensen G.J."/>
        </authorList>
    </citation>
    <scope>NUCLEOTIDE SEQUENCE [LARGE SCALE GENOMIC DNA]</scope>
    <source>
        <strain evidence="2 3">DSM 6540</strain>
    </source>
</reference>
<gene>
    <name evidence="2" type="ORF">ALO_09989</name>
</gene>
<dbReference type="NCBIfam" id="TIGR02669">
    <property type="entry name" value="SpoIID_LytB"/>
    <property type="match status" value="1"/>
</dbReference>
<dbReference type="Pfam" id="PF08486">
    <property type="entry name" value="SpoIID"/>
    <property type="match status" value="1"/>
</dbReference>
<accession>F7NIU5</accession>
<dbReference type="EMBL" id="AFGF01000079">
    <property type="protein sequence ID" value="EGO64068.1"/>
    <property type="molecule type" value="Genomic_DNA"/>
</dbReference>
<protein>
    <submittedName>
        <fullName evidence="2">Sporulation protein</fullName>
    </submittedName>
</protein>
<proteinExistence type="predicted"/>
<dbReference type="GO" id="GO:0030435">
    <property type="term" value="P:sporulation resulting in formation of a cellular spore"/>
    <property type="evidence" value="ECO:0007669"/>
    <property type="project" value="InterPro"/>
</dbReference>
<dbReference type="InterPro" id="IPR014225">
    <property type="entry name" value="Spore_II_D_firmicutes"/>
</dbReference>
<feature type="domain" description="Sporulation stage II protein D amidase enhancer LytB N-terminal" evidence="1">
    <location>
        <begin position="52"/>
        <end position="160"/>
    </location>
</feature>